<organism evidence="3 4">
    <name type="scientific">Acidianus brierleyi</name>
    <dbReference type="NCBI Taxonomy" id="41673"/>
    <lineage>
        <taxon>Archaea</taxon>
        <taxon>Thermoproteota</taxon>
        <taxon>Thermoprotei</taxon>
        <taxon>Sulfolobales</taxon>
        <taxon>Sulfolobaceae</taxon>
        <taxon>Acidianus</taxon>
    </lineage>
</organism>
<sequence length="201" mass="22900">MIRIGSKLVYNTLPEIVNPAHTALIVWDVQTILVQSIFNREEFMKSIYNVLNSARRARVRIFFTRIEPLPIDFESPAKLYLYSKWKINRLDSRGLTLALRPLPNERVISKHSASIFFGTDFENMAKNAGIQTIVITGIATELGVESTVRDAYNRGFYSVVVKDAVSSSDKEAHERSLENMKKFADIVTSSDLARIWSTRSR</sequence>
<dbReference type="PANTHER" id="PTHR43540">
    <property type="entry name" value="PEROXYUREIDOACRYLATE/UREIDOACRYLATE AMIDOHYDROLASE-RELATED"/>
    <property type="match status" value="1"/>
</dbReference>
<gene>
    <name evidence="3" type="ORF">DFR85_01485</name>
</gene>
<protein>
    <submittedName>
        <fullName evidence="3">Isochorismatase</fullName>
    </submittedName>
</protein>
<dbReference type="GeneID" id="36830787"/>
<dbReference type="RefSeq" id="WP_110269362.1">
    <property type="nucleotide sequence ID" value="NZ_CP029289.2"/>
</dbReference>
<evidence type="ECO:0000313" key="3">
    <source>
        <dbReference type="EMBL" id="AWR93478.1"/>
    </source>
</evidence>
<dbReference type="PANTHER" id="PTHR43540:SF6">
    <property type="entry name" value="ISOCHORISMATASE-LIKE DOMAIN-CONTAINING PROTEIN"/>
    <property type="match status" value="1"/>
</dbReference>
<dbReference type="SUPFAM" id="SSF52499">
    <property type="entry name" value="Isochorismatase-like hydrolases"/>
    <property type="match status" value="1"/>
</dbReference>
<dbReference type="OrthoDB" id="9194at2157"/>
<dbReference type="GO" id="GO:0016787">
    <property type="term" value="F:hydrolase activity"/>
    <property type="evidence" value="ECO:0007669"/>
    <property type="project" value="UniProtKB-KW"/>
</dbReference>
<dbReference type="InterPro" id="IPR050272">
    <property type="entry name" value="Isochorismatase-like_hydrls"/>
</dbReference>
<accession>A0A2U9IBU3</accession>
<dbReference type="Gene3D" id="3.40.50.850">
    <property type="entry name" value="Isochorismatase-like"/>
    <property type="match status" value="1"/>
</dbReference>
<dbReference type="KEGG" id="abri:DFR85_01485"/>
<feature type="domain" description="Isochorismatase-like" evidence="2">
    <location>
        <begin position="22"/>
        <end position="190"/>
    </location>
</feature>
<dbReference type="Pfam" id="PF00857">
    <property type="entry name" value="Isochorismatase"/>
    <property type="match status" value="1"/>
</dbReference>
<evidence type="ECO:0000259" key="2">
    <source>
        <dbReference type="Pfam" id="PF00857"/>
    </source>
</evidence>
<dbReference type="InterPro" id="IPR000868">
    <property type="entry name" value="Isochorismatase-like_dom"/>
</dbReference>
<reference evidence="3 4" key="1">
    <citation type="submission" date="2018-05" db="EMBL/GenBank/DDBJ databases">
        <title>Complete Genome Sequences of Extremely Thermoacidophilic, Metal-Mobilizing Type-Strain Members of the Archaeal Family Sulfolobaceae: Acidianus brierleyi DSM-1651T, Acidianus sulfidivorans DSM-18786T, Metallosphaera hakonensis DSM-7519T, and Metallosphaera prunae DSM-10039T.</title>
        <authorList>
            <person name="Counts J.A."/>
            <person name="Kelly R.M."/>
        </authorList>
    </citation>
    <scope>NUCLEOTIDE SEQUENCE [LARGE SCALE GENOMIC DNA]</scope>
    <source>
        <strain evidence="3 4">DSM 1651</strain>
    </source>
</reference>
<evidence type="ECO:0000256" key="1">
    <source>
        <dbReference type="ARBA" id="ARBA00022801"/>
    </source>
</evidence>
<dbReference type="Proteomes" id="UP000248044">
    <property type="component" value="Chromosome"/>
</dbReference>
<keyword evidence="4" id="KW-1185">Reference proteome</keyword>
<dbReference type="EMBL" id="CP029289">
    <property type="protein sequence ID" value="AWR93478.1"/>
    <property type="molecule type" value="Genomic_DNA"/>
</dbReference>
<dbReference type="CDD" id="cd00431">
    <property type="entry name" value="cysteine_hydrolases"/>
    <property type="match status" value="1"/>
</dbReference>
<dbReference type="InterPro" id="IPR036380">
    <property type="entry name" value="Isochorismatase-like_sf"/>
</dbReference>
<proteinExistence type="predicted"/>
<keyword evidence="1" id="KW-0378">Hydrolase</keyword>
<name>A0A2U9IBU3_9CREN</name>
<dbReference type="AlphaFoldDB" id="A0A2U9IBU3"/>
<evidence type="ECO:0000313" key="4">
    <source>
        <dbReference type="Proteomes" id="UP000248044"/>
    </source>
</evidence>